<evidence type="ECO:0000256" key="1">
    <source>
        <dbReference type="SAM" id="MobiDB-lite"/>
    </source>
</evidence>
<dbReference type="Pfam" id="PF04480">
    <property type="entry name" value="DUF559"/>
    <property type="match status" value="1"/>
</dbReference>
<dbReference type="SUPFAM" id="SSF52980">
    <property type="entry name" value="Restriction endonuclease-like"/>
    <property type="match status" value="1"/>
</dbReference>
<proteinExistence type="predicted"/>
<dbReference type="OrthoDB" id="9798754at2"/>
<dbReference type="RefSeq" id="WP_090751346.1">
    <property type="nucleotide sequence ID" value="NZ_CZQA01000015.1"/>
</dbReference>
<gene>
    <name evidence="3" type="ORF">COMA1_90029</name>
</gene>
<dbReference type="InterPro" id="IPR007569">
    <property type="entry name" value="DUF559"/>
</dbReference>
<dbReference type="PANTHER" id="PTHR38590">
    <property type="entry name" value="BLL0828 PROTEIN"/>
    <property type="match status" value="1"/>
</dbReference>
<dbReference type="STRING" id="1742972.COMA1_90029"/>
<dbReference type="CDD" id="cd01038">
    <property type="entry name" value="Endonuclease_DUF559"/>
    <property type="match status" value="1"/>
</dbReference>
<dbReference type="InterPro" id="IPR047216">
    <property type="entry name" value="Endonuclease_DUF559_bact"/>
</dbReference>
<protein>
    <recommendedName>
        <fullName evidence="2">DUF559 domain-containing protein</fullName>
    </recommendedName>
</protein>
<reference evidence="3 4" key="1">
    <citation type="submission" date="2015-10" db="EMBL/GenBank/DDBJ databases">
        <authorList>
            <person name="Gilbert D.G."/>
        </authorList>
    </citation>
    <scope>NUCLEOTIDE SEQUENCE [LARGE SCALE GENOMIC DNA]</scope>
    <source>
        <strain evidence="3">COMA1</strain>
    </source>
</reference>
<dbReference type="Proteomes" id="UP000199032">
    <property type="component" value="Unassembled WGS sequence"/>
</dbReference>
<feature type="domain" description="DUF559" evidence="2">
    <location>
        <begin position="25"/>
        <end position="128"/>
    </location>
</feature>
<evidence type="ECO:0000259" key="2">
    <source>
        <dbReference type="Pfam" id="PF04480"/>
    </source>
</evidence>
<sequence length="138" mass="16044">MAQQDQDFLAPNGGEGKGEGARSSGHARGLRRRQTESERVLWQRLRDRQLHQSKFRRQHPIGPYIVDFCCPAYRLVVELDGGYHAAQIRADERRTTFLMQRGYQVLRFWDHDVLANREAVLQAIEQALSHPLPLRRRG</sequence>
<evidence type="ECO:0000313" key="4">
    <source>
        <dbReference type="Proteomes" id="UP000199032"/>
    </source>
</evidence>
<organism evidence="3 4">
    <name type="scientific">Candidatus Nitrospira nitrosa</name>
    <dbReference type="NCBI Taxonomy" id="1742972"/>
    <lineage>
        <taxon>Bacteria</taxon>
        <taxon>Pseudomonadati</taxon>
        <taxon>Nitrospirota</taxon>
        <taxon>Nitrospiria</taxon>
        <taxon>Nitrospirales</taxon>
        <taxon>Nitrospiraceae</taxon>
        <taxon>Nitrospira</taxon>
    </lineage>
</organism>
<feature type="region of interest" description="Disordered" evidence="1">
    <location>
        <begin position="1"/>
        <end position="37"/>
    </location>
</feature>
<dbReference type="AlphaFoldDB" id="A0A0S4LQC6"/>
<dbReference type="Gene3D" id="3.40.960.10">
    <property type="entry name" value="VSR Endonuclease"/>
    <property type="match status" value="1"/>
</dbReference>
<dbReference type="EMBL" id="CZQA01000015">
    <property type="protein sequence ID" value="CUS39729.1"/>
    <property type="molecule type" value="Genomic_DNA"/>
</dbReference>
<accession>A0A0S4LQC6</accession>
<evidence type="ECO:0000313" key="3">
    <source>
        <dbReference type="EMBL" id="CUS39729.1"/>
    </source>
</evidence>
<dbReference type="InterPro" id="IPR011335">
    <property type="entry name" value="Restrct_endonuc-II-like"/>
</dbReference>
<dbReference type="PANTHER" id="PTHR38590:SF1">
    <property type="entry name" value="BLL0828 PROTEIN"/>
    <property type="match status" value="1"/>
</dbReference>
<name>A0A0S4LQC6_9BACT</name>
<keyword evidence="4" id="KW-1185">Reference proteome</keyword>